<dbReference type="InterPro" id="IPR001106">
    <property type="entry name" value="Aromatic_Lyase"/>
</dbReference>
<dbReference type="CDD" id="cd00332">
    <property type="entry name" value="PAL-HAL"/>
    <property type="match status" value="1"/>
</dbReference>
<evidence type="ECO:0000256" key="2">
    <source>
        <dbReference type="ARBA" id="ARBA00007238"/>
    </source>
</evidence>
<comment type="similarity">
    <text evidence="2 8">Belongs to the PAL/histidase family.</text>
</comment>
<name>A0ABD2PSG6_9PLAT</name>
<keyword evidence="6 8" id="KW-0456">Lyase</keyword>
<evidence type="ECO:0000256" key="1">
    <source>
        <dbReference type="ARBA" id="ARBA00005113"/>
    </source>
</evidence>
<dbReference type="AlphaFoldDB" id="A0ABD2PSG6"/>
<dbReference type="Proteomes" id="UP001626550">
    <property type="component" value="Unassembled WGS sequence"/>
</dbReference>
<keyword evidence="11" id="KW-1185">Reference proteome</keyword>
<sequence length="419" mass="45582">MLFALRINALAKGYSGISCETFANYVDVFNKSCLSFVPSKGSVGASGDLAPLAHIALGITGEGQMWSPTTGWGHAKDVLLANGLKPISLQPKDGLSLINGTQFMGAIGAQALCEAENLVRTADVIAAMTLEGLMCSFRPYQERISQVRPHHGQCMVSRRLYAMLHTETNPSEIWMKHETCGKVQDAYSIRCIPQVHGVIWDTIKFVRGIISTEMNSATDNPLVFCETQELVSCGNFHGEYPAKALDYLCIAVHELASISERRIERMVNPSLSQLPAFLTPEGGLNSGFMMAHVTAAAVVSENKVLCHPSSIDSISTSAGQEDHVSMGAFAARKALDVVRGVEQVLAIELLCAAQAIDFHRPCKSTPAIEAAHALVRQVSEFWAMDRVMQPEVEKMIKLIREGKIWKAVAAHIGEDLFVL</sequence>
<comment type="caution">
    <text evidence="10">The sequence shown here is derived from an EMBL/GenBank/DDBJ whole genome shotgun (WGS) entry which is preliminary data.</text>
</comment>
<evidence type="ECO:0000256" key="9">
    <source>
        <dbReference type="RuleBase" id="RU004479"/>
    </source>
</evidence>
<reference evidence="10 11" key="1">
    <citation type="submission" date="2024-11" db="EMBL/GenBank/DDBJ databases">
        <title>Adaptive evolution of stress response genes in parasites aligns with host niche diversity.</title>
        <authorList>
            <person name="Hahn C."/>
            <person name="Resl P."/>
        </authorList>
    </citation>
    <scope>NUCLEOTIDE SEQUENCE [LARGE SCALE GENOMIC DNA]</scope>
    <source>
        <strain evidence="10">EGGRZ-B1_66</strain>
        <tissue evidence="10">Body</tissue>
    </source>
</reference>
<dbReference type="InterPro" id="IPR005921">
    <property type="entry name" value="HutH"/>
</dbReference>
<dbReference type="PANTHER" id="PTHR10362">
    <property type="entry name" value="HISTIDINE AMMONIA-LYASE"/>
    <property type="match status" value="1"/>
</dbReference>
<evidence type="ECO:0000256" key="5">
    <source>
        <dbReference type="ARBA" id="ARBA00022808"/>
    </source>
</evidence>
<dbReference type="InterPro" id="IPR008948">
    <property type="entry name" value="L-Aspartase-like"/>
</dbReference>
<dbReference type="InterPro" id="IPR022313">
    <property type="entry name" value="Phe/His_NH3-lyase_AS"/>
</dbReference>
<dbReference type="EMBL" id="JBJKFK010004003">
    <property type="protein sequence ID" value="KAL3309371.1"/>
    <property type="molecule type" value="Genomic_DNA"/>
</dbReference>
<evidence type="ECO:0000313" key="11">
    <source>
        <dbReference type="Proteomes" id="UP001626550"/>
    </source>
</evidence>
<dbReference type="PROSITE" id="PS00488">
    <property type="entry name" value="PAL_HISTIDASE"/>
    <property type="match status" value="1"/>
</dbReference>
<comment type="catalytic activity">
    <reaction evidence="7 9">
        <text>L-histidine = trans-urocanate + NH4(+)</text>
        <dbReference type="Rhea" id="RHEA:21232"/>
        <dbReference type="ChEBI" id="CHEBI:17771"/>
        <dbReference type="ChEBI" id="CHEBI:28938"/>
        <dbReference type="ChEBI" id="CHEBI:57595"/>
        <dbReference type="EC" id="4.3.1.3"/>
    </reaction>
</comment>
<evidence type="ECO:0000256" key="8">
    <source>
        <dbReference type="RuleBase" id="RU003954"/>
    </source>
</evidence>
<dbReference type="GO" id="GO:0006547">
    <property type="term" value="P:L-histidine metabolic process"/>
    <property type="evidence" value="ECO:0007669"/>
    <property type="project" value="UniProtKB-KW"/>
</dbReference>
<evidence type="ECO:0000256" key="7">
    <source>
        <dbReference type="ARBA" id="ARBA00049269"/>
    </source>
</evidence>
<dbReference type="NCBIfam" id="TIGR01225">
    <property type="entry name" value="hutH"/>
    <property type="match status" value="1"/>
</dbReference>
<gene>
    <name evidence="10" type="ORF">Ciccas_012084</name>
</gene>
<evidence type="ECO:0000256" key="6">
    <source>
        <dbReference type="ARBA" id="ARBA00023239"/>
    </source>
</evidence>
<accession>A0ABD2PSG6</accession>
<comment type="pathway">
    <text evidence="1 9">Amino-acid degradation; L-histidine degradation into L-glutamate; N-formimidoyl-L-glutamate from L-histidine: step 1/3.</text>
</comment>
<protein>
    <recommendedName>
        <fullName evidence="4 9">Histidine ammonia-lyase</fullName>
        <ecNumber evidence="3 9">4.3.1.3</ecNumber>
    </recommendedName>
</protein>
<dbReference type="Gene3D" id="1.10.275.10">
    <property type="entry name" value="Fumarase/aspartase (N-terminal domain)"/>
    <property type="match status" value="1"/>
</dbReference>
<evidence type="ECO:0000313" key="10">
    <source>
        <dbReference type="EMBL" id="KAL3309371.1"/>
    </source>
</evidence>
<evidence type="ECO:0000256" key="4">
    <source>
        <dbReference type="ARBA" id="ARBA00017271"/>
    </source>
</evidence>
<organism evidence="10 11">
    <name type="scientific">Cichlidogyrus casuarinus</name>
    <dbReference type="NCBI Taxonomy" id="1844966"/>
    <lineage>
        <taxon>Eukaryota</taxon>
        <taxon>Metazoa</taxon>
        <taxon>Spiralia</taxon>
        <taxon>Lophotrochozoa</taxon>
        <taxon>Platyhelminthes</taxon>
        <taxon>Monogenea</taxon>
        <taxon>Monopisthocotylea</taxon>
        <taxon>Dactylogyridea</taxon>
        <taxon>Ancyrocephalidae</taxon>
        <taxon>Cichlidogyrus</taxon>
    </lineage>
</organism>
<dbReference type="Pfam" id="PF00221">
    <property type="entry name" value="Lyase_aromatic"/>
    <property type="match status" value="1"/>
</dbReference>
<dbReference type="FunFam" id="1.20.200.10:FF:000003">
    <property type="entry name" value="Histidine ammonia-lyase"/>
    <property type="match status" value="1"/>
</dbReference>
<evidence type="ECO:0000256" key="3">
    <source>
        <dbReference type="ARBA" id="ARBA00012994"/>
    </source>
</evidence>
<dbReference type="GO" id="GO:0004397">
    <property type="term" value="F:histidine ammonia-lyase activity"/>
    <property type="evidence" value="ECO:0007669"/>
    <property type="project" value="UniProtKB-EC"/>
</dbReference>
<dbReference type="SUPFAM" id="SSF48557">
    <property type="entry name" value="L-aspartase-like"/>
    <property type="match status" value="1"/>
</dbReference>
<dbReference type="NCBIfam" id="NF006871">
    <property type="entry name" value="PRK09367.1"/>
    <property type="match status" value="1"/>
</dbReference>
<dbReference type="InterPro" id="IPR024083">
    <property type="entry name" value="Fumarase/histidase_N"/>
</dbReference>
<proteinExistence type="inferred from homology"/>
<dbReference type="Gene3D" id="1.20.200.10">
    <property type="entry name" value="Fumarase/aspartase (Central domain)"/>
    <property type="match status" value="1"/>
</dbReference>
<keyword evidence="5 9" id="KW-0369">Histidine metabolism</keyword>
<dbReference type="EC" id="4.3.1.3" evidence="3 9"/>